<evidence type="ECO:0000313" key="3">
    <source>
        <dbReference type="Proteomes" id="UP001254813"/>
    </source>
</evidence>
<keyword evidence="1" id="KW-0812">Transmembrane</keyword>
<feature type="transmembrane region" description="Helical" evidence="1">
    <location>
        <begin position="20"/>
        <end position="42"/>
    </location>
</feature>
<sequence length="309" mass="32962">MTWQAVARKEFDDSIRSRWLHGATLFFVLFVGGASFLMFGVLLPPQLNDASNLFGFFADLGIFRLSFPGLLALVLGFVALSTSYGAITEERETGTIKLALSLPNSRRDLMAGKFLGRGAVVAAALLVGFLAAFVVLVATGTTMSVESLVPVVALTVLLGFAFVSVGLGISAVADSNREATLATLGLYLIFGILWKPIAEGIPKLLNYAAEEAGVGALENFTRVKIGLFLKYLNPLRTYETLVAQVYYGPAQARLTGATTGEAFVVGNQFAPAQGGVPVYLSGGVMLLVFLAWIVAPAVVGYYVFRKRDL</sequence>
<protein>
    <submittedName>
        <fullName evidence="2">ABC transporter permease</fullName>
    </submittedName>
</protein>
<dbReference type="PANTHER" id="PTHR43471">
    <property type="entry name" value="ABC TRANSPORTER PERMEASE"/>
    <property type="match status" value="1"/>
</dbReference>
<keyword evidence="3" id="KW-1185">Reference proteome</keyword>
<keyword evidence="1" id="KW-1133">Transmembrane helix</keyword>
<evidence type="ECO:0000256" key="1">
    <source>
        <dbReference type="SAM" id="Phobius"/>
    </source>
</evidence>
<feature type="transmembrane region" description="Helical" evidence="1">
    <location>
        <begin position="278"/>
        <end position="304"/>
    </location>
</feature>
<proteinExistence type="predicted"/>
<organism evidence="2 3">
    <name type="scientific">Halogeometricum luteum</name>
    <dbReference type="NCBI Taxonomy" id="2950537"/>
    <lineage>
        <taxon>Archaea</taxon>
        <taxon>Methanobacteriati</taxon>
        <taxon>Methanobacteriota</taxon>
        <taxon>Stenosarchaea group</taxon>
        <taxon>Halobacteria</taxon>
        <taxon>Halobacteriales</taxon>
        <taxon>Haloferacaceae</taxon>
        <taxon>Halogeometricum</taxon>
    </lineage>
</organism>
<evidence type="ECO:0000313" key="2">
    <source>
        <dbReference type="EMBL" id="MDS0296106.1"/>
    </source>
</evidence>
<feature type="transmembrane region" description="Helical" evidence="1">
    <location>
        <begin position="62"/>
        <end position="87"/>
    </location>
</feature>
<accession>A0ABU2G6K3</accession>
<dbReference type="EMBL" id="JAMQOQ010000005">
    <property type="protein sequence ID" value="MDS0296106.1"/>
    <property type="molecule type" value="Genomic_DNA"/>
</dbReference>
<keyword evidence="1" id="KW-0472">Membrane</keyword>
<feature type="transmembrane region" description="Helical" evidence="1">
    <location>
        <begin position="114"/>
        <end position="139"/>
    </location>
</feature>
<name>A0ABU2G6K3_9EURY</name>
<gene>
    <name evidence="2" type="ORF">NDI79_18175</name>
</gene>
<dbReference type="RefSeq" id="WP_310930092.1">
    <property type="nucleotide sequence ID" value="NZ_JAMQOQ010000005.1"/>
</dbReference>
<comment type="caution">
    <text evidence="2">The sequence shown here is derived from an EMBL/GenBank/DDBJ whole genome shotgun (WGS) entry which is preliminary data.</text>
</comment>
<dbReference type="Pfam" id="PF12679">
    <property type="entry name" value="ABC2_membrane_2"/>
    <property type="match status" value="1"/>
</dbReference>
<dbReference type="Proteomes" id="UP001254813">
    <property type="component" value="Unassembled WGS sequence"/>
</dbReference>
<feature type="transmembrane region" description="Helical" evidence="1">
    <location>
        <begin position="179"/>
        <end position="197"/>
    </location>
</feature>
<feature type="transmembrane region" description="Helical" evidence="1">
    <location>
        <begin position="151"/>
        <end position="172"/>
    </location>
</feature>
<reference evidence="2 3" key="1">
    <citation type="submission" date="2022-06" db="EMBL/GenBank/DDBJ databases">
        <title>Halogeometricum sp. a new haloarchaeum isolate from saline soil.</title>
        <authorList>
            <person name="Strakova D."/>
            <person name="Galisteo C."/>
            <person name="Sanchez-Porro C."/>
            <person name="Ventosa A."/>
        </authorList>
    </citation>
    <scope>NUCLEOTIDE SEQUENCE [LARGE SCALE GENOMIC DNA]</scope>
    <source>
        <strain evidence="3">S3BR25-2</strain>
    </source>
</reference>
<dbReference type="PANTHER" id="PTHR43471:SF1">
    <property type="entry name" value="ABC TRANSPORTER PERMEASE PROTEIN NOSY-RELATED"/>
    <property type="match status" value="1"/>
</dbReference>